<sequence length="1017" mass="111316">MKKNNSNKNVVGSVLIIGAGISGMQSALDLAEVGYKVYIVEKTPAIGGRMPMLDKTFPTNDCSMCILSPKLVECGRHRNIDILTCSDITGLKGQAGNYTVTVNKRPRYVDPEKCLGCGSCTEACPVKVPNEFNQLLNNRKAIYKLYPQAYPNAYIIDATKCLKHKNPKACGKCIKACPVGAIDHNMQPETVELNIGAIILCPGYELFDAELRGEYGYGVYDNVVTSLQFERMLSASGPYEGHVQTANGTEPKKIAFIQCVGSRDVSLCNGYCSSVCCMYATKEAVIAKEHVHGLETTIFNMDIRAFGKDYEKYYNRAKDEYGVRYVKCMISSVKELQQTKELRVRYRNPEGKMTEEDFDMLVLSVGLKPTSDTLELAKTLGVELNQYNFCQLKDLTGVETSREGIYVAGVFSGPKDIPETVMQASAAAGDTAAFLASARNTLVSEREFPEEKDVGSEEPRLGVFVCHCGINIAGVVDVPSVVEHVKTLPHVVYATNNLYACSQDSQAAMKELIEEHKLNRIVVASCSPRTHKPLFQETLREAGLNPNLFEMANIRDQCSWVHMHEPEKATQKAKDLVSMAVSKAALLQPVHSVKVSVTNNALVIGGGISGMVAATSLSKQGYKVSLLEKSDQLGGTARRINEGFNGEDIQGYMQSLINTVKNDQLIEVYTGSDIVEVSGYAGNFSTKLASGMEIKHGATIIATGAEEAKPDEYMYGQDQRVLTQLELDEAIAAQDPKVKNAQNIVMIQCVGSREEGRPYCSRICCTKTMKLALKVKELNPDATIFVLYRDIRTYSFNEDYYREARSKGVLFIRYEVDKKPSVELVGGNGNSILQVSFKDHILGEDINLDTDLLVLAAPITPSESNPKLSQLFKLPLNPDQFFQEAHMKLRPVDFASDGVYMCGLAHGPKNIEESIAQAKAAAGRATSILSHESLESKGVVAVVDPDKCAACLTCVRLCPFKAPRINDKHVAEIEAVICQGCGTCAGECPNKAITLQCYSDKQLTAAVDGLFQLAQNV</sequence>
<accession>A0A1I2NE03</accession>
<reference evidence="12" key="1">
    <citation type="submission" date="2016-10" db="EMBL/GenBank/DDBJ databases">
        <authorList>
            <person name="Varghese N."/>
            <person name="Submissions S."/>
        </authorList>
    </citation>
    <scope>NUCLEOTIDE SEQUENCE [LARGE SCALE GENOMIC DNA]</scope>
    <source>
        <strain evidence="12">DSM 17038</strain>
    </source>
</reference>
<dbReference type="Gene3D" id="3.30.70.20">
    <property type="match status" value="2"/>
</dbReference>
<dbReference type="Gene3D" id="3.40.50.720">
    <property type="entry name" value="NAD(P)-binding Rossmann-like Domain"/>
    <property type="match status" value="1"/>
</dbReference>
<dbReference type="SUPFAM" id="SSF51971">
    <property type="entry name" value="Nucleotide-binding domain"/>
    <property type="match status" value="1"/>
</dbReference>
<evidence type="ECO:0000313" key="11">
    <source>
        <dbReference type="EMBL" id="SFF99591.1"/>
    </source>
</evidence>
<dbReference type="Pfam" id="PF00037">
    <property type="entry name" value="Fer4"/>
    <property type="match status" value="2"/>
</dbReference>
<dbReference type="SUPFAM" id="SSF54862">
    <property type="entry name" value="4Fe-4S ferredoxins"/>
    <property type="match status" value="1"/>
</dbReference>
<evidence type="ECO:0000256" key="9">
    <source>
        <dbReference type="ARBA" id="ARBA00023014"/>
    </source>
</evidence>
<keyword evidence="8" id="KW-0408">Iron</keyword>
<dbReference type="Gene3D" id="3.50.50.60">
    <property type="entry name" value="FAD/NAD(P)-binding domain"/>
    <property type="match status" value="3"/>
</dbReference>
<protein>
    <submittedName>
        <fullName evidence="11">Heterodisulfide reductase subunit A</fullName>
    </submittedName>
</protein>
<comment type="cofactor">
    <cofactor evidence="1">
        <name>FAD</name>
        <dbReference type="ChEBI" id="CHEBI:57692"/>
    </cofactor>
</comment>
<dbReference type="InterPro" id="IPR036188">
    <property type="entry name" value="FAD/NAD-bd_sf"/>
</dbReference>
<dbReference type="SUPFAM" id="SSF51905">
    <property type="entry name" value="FAD/NAD(P)-binding domain"/>
    <property type="match status" value="1"/>
</dbReference>
<gene>
    <name evidence="11" type="ORF">SAMN05660649_00398</name>
</gene>
<feature type="domain" description="4Fe-4S ferredoxin-type" evidence="10">
    <location>
        <begin position="969"/>
        <end position="998"/>
    </location>
</feature>
<dbReference type="Pfam" id="PF00890">
    <property type="entry name" value="FAD_binding_2"/>
    <property type="match status" value="1"/>
</dbReference>
<dbReference type="InterPro" id="IPR023753">
    <property type="entry name" value="FAD/NAD-binding_dom"/>
</dbReference>
<evidence type="ECO:0000256" key="2">
    <source>
        <dbReference type="ARBA" id="ARBA00006561"/>
    </source>
</evidence>
<dbReference type="RefSeq" id="WP_274377498.1">
    <property type="nucleotide sequence ID" value="NZ_FOOX01000001.1"/>
</dbReference>
<evidence type="ECO:0000256" key="3">
    <source>
        <dbReference type="ARBA" id="ARBA00022485"/>
    </source>
</evidence>
<keyword evidence="7" id="KW-0560">Oxidoreductase</keyword>
<dbReference type="InterPro" id="IPR017896">
    <property type="entry name" value="4Fe4S_Fe-S-bd"/>
</dbReference>
<dbReference type="PROSITE" id="PS51379">
    <property type="entry name" value="4FE4S_FER_2"/>
    <property type="match status" value="4"/>
</dbReference>
<dbReference type="PANTHER" id="PTHR43498">
    <property type="entry name" value="FERREDOXIN:COB-COM HETERODISULFIDE REDUCTASE SUBUNIT A"/>
    <property type="match status" value="1"/>
</dbReference>
<dbReference type="AlphaFoldDB" id="A0A1I2NE03"/>
<evidence type="ECO:0000256" key="8">
    <source>
        <dbReference type="ARBA" id="ARBA00023004"/>
    </source>
</evidence>
<feature type="domain" description="4Fe-4S ferredoxin-type" evidence="10">
    <location>
        <begin position="152"/>
        <end position="187"/>
    </location>
</feature>
<dbReference type="GO" id="GO:0046872">
    <property type="term" value="F:metal ion binding"/>
    <property type="evidence" value="ECO:0007669"/>
    <property type="project" value="UniProtKB-KW"/>
</dbReference>
<dbReference type="PANTHER" id="PTHR43498:SF1">
    <property type="entry name" value="COB--COM HETERODISULFIDE REDUCTASE IRON-SULFUR SUBUNIT A"/>
    <property type="match status" value="1"/>
</dbReference>
<keyword evidence="3" id="KW-0004">4Fe-4S</keyword>
<evidence type="ECO:0000313" key="12">
    <source>
        <dbReference type="Proteomes" id="UP000199337"/>
    </source>
</evidence>
<dbReference type="InterPro" id="IPR039650">
    <property type="entry name" value="HdrA-like"/>
</dbReference>
<feature type="domain" description="4Fe-4S ferredoxin-type" evidence="10">
    <location>
        <begin position="939"/>
        <end position="968"/>
    </location>
</feature>
<keyword evidence="9" id="KW-0411">Iron-sulfur</keyword>
<dbReference type="Pfam" id="PF13450">
    <property type="entry name" value="NAD_binding_8"/>
    <property type="match status" value="1"/>
</dbReference>
<dbReference type="InterPro" id="IPR003953">
    <property type="entry name" value="FAD-dep_OxRdtase_2_FAD-bd"/>
</dbReference>
<evidence type="ECO:0000256" key="6">
    <source>
        <dbReference type="ARBA" id="ARBA00022827"/>
    </source>
</evidence>
<organism evidence="11 12">
    <name type="scientific">Desulfotruncus arcticus DSM 17038</name>
    <dbReference type="NCBI Taxonomy" id="1121424"/>
    <lineage>
        <taxon>Bacteria</taxon>
        <taxon>Bacillati</taxon>
        <taxon>Bacillota</taxon>
        <taxon>Clostridia</taxon>
        <taxon>Eubacteriales</taxon>
        <taxon>Desulfallaceae</taxon>
        <taxon>Desulfotruncus</taxon>
    </lineage>
</organism>
<keyword evidence="4" id="KW-0285">Flavoprotein</keyword>
<dbReference type="STRING" id="341036.SAMN05660649_00398"/>
<dbReference type="GO" id="GO:0016491">
    <property type="term" value="F:oxidoreductase activity"/>
    <property type="evidence" value="ECO:0007669"/>
    <property type="project" value="UniProtKB-KW"/>
</dbReference>
<dbReference type="GO" id="GO:0051539">
    <property type="term" value="F:4 iron, 4 sulfur cluster binding"/>
    <property type="evidence" value="ECO:0007669"/>
    <property type="project" value="UniProtKB-KW"/>
</dbReference>
<dbReference type="PROSITE" id="PS00198">
    <property type="entry name" value="4FE4S_FER_1"/>
    <property type="match status" value="3"/>
</dbReference>
<evidence type="ECO:0000259" key="10">
    <source>
        <dbReference type="PROSITE" id="PS51379"/>
    </source>
</evidence>
<evidence type="ECO:0000256" key="4">
    <source>
        <dbReference type="ARBA" id="ARBA00022630"/>
    </source>
</evidence>
<dbReference type="InterPro" id="IPR017900">
    <property type="entry name" value="4Fe4S_Fe_S_CS"/>
</dbReference>
<name>A0A1I2NE03_9FIRM</name>
<proteinExistence type="inferred from homology"/>
<evidence type="ECO:0000256" key="1">
    <source>
        <dbReference type="ARBA" id="ARBA00001974"/>
    </source>
</evidence>
<evidence type="ECO:0000256" key="7">
    <source>
        <dbReference type="ARBA" id="ARBA00023002"/>
    </source>
</evidence>
<dbReference type="Proteomes" id="UP000199337">
    <property type="component" value="Unassembled WGS sequence"/>
</dbReference>
<comment type="similarity">
    <text evidence="2">Belongs to the HdrA family.</text>
</comment>
<keyword evidence="5" id="KW-0479">Metal-binding</keyword>
<dbReference type="Pfam" id="PF07992">
    <property type="entry name" value="Pyr_redox_2"/>
    <property type="match status" value="1"/>
</dbReference>
<keyword evidence="6" id="KW-0274">FAD</keyword>
<keyword evidence="12" id="KW-1185">Reference proteome</keyword>
<evidence type="ECO:0000256" key="5">
    <source>
        <dbReference type="ARBA" id="ARBA00022723"/>
    </source>
</evidence>
<feature type="domain" description="4Fe-4S ferredoxin-type" evidence="10">
    <location>
        <begin position="104"/>
        <end position="134"/>
    </location>
</feature>
<dbReference type="EMBL" id="FOOX01000001">
    <property type="protein sequence ID" value="SFF99591.1"/>
    <property type="molecule type" value="Genomic_DNA"/>
</dbReference>